<evidence type="ECO:0000313" key="3">
    <source>
        <dbReference type="Proteomes" id="UP000595437"/>
    </source>
</evidence>
<feature type="region of interest" description="Disordered" evidence="1">
    <location>
        <begin position="1"/>
        <end position="27"/>
    </location>
</feature>
<dbReference type="AlphaFoldDB" id="A0A7T8GX08"/>
<keyword evidence="3" id="KW-1185">Reference proteome</keyword>
<dbReference type="EMBL" id="CP045903">
    <property type="protein sequence ID" value="QQP39425.1"/>
    <property type="molecule type" value="Genomic_DNA"/>
</dbReference>
<proteinExistence type="predicted"/>
<organism evidence="2 3">
    <name type="scientific">Caligus rogercresseyi</name>
    <name type="common">Sea louse</name>
    <dbReference type="NCBI Taxonomy" id="217165"/>
    <lineage>
        <taxon>Eukaryota</taxon>
        <taxon>Metazoa</taxon>
        <taxon>Ecdysozoa</taxon>
        <taxon>Arthropoda</taxon>
        <taxon>Crustacea</taxon>
        <taxon>Multicrustacea</taxon>
        <taxon>Hexanauplia</taxon>
        <taxon>Copepoda</taxon>
        <taxon>Siphonostomatoida</taxon>
        <taxon>Caligidae</taxon>
        <taxon>Caligus</taxon>
    </lineage>
</organism>
<sequence>VGSLDGKTFLLGESPHPSRSTFSHEKELEPLRDLLSRKKRNQRGKTNSLAGCRSGIRALKQVYSHKSSALKDLFERLLGKTALGIYMF</sequence>
<protein>
    <submittedName>
        <fullName evidence="2">Uncharacterized protein</fullName>
    </submittedName>
</protein>
<name>A0A7T8GX08_CALRO</name>
<evidence type="ECO:0000313" key="2">
    <source>
        <dbReference type="EMBL" id="QQP39425.1"/>
    </source>
</evidence>
<reference evidence="3" key="1">
    <citation type="submission" date="2021-01" db="EMBL/GenBank/DDBJ databases">
        <title>Caligus Genome Assembly.</title>
        <authorList>
            <person name="Gallardo-Escarate C."/>
        </authorList>
    </citation>
    <scope>NUCLEOTIDE SEQUENCE [LARGE SCALE GENOMIC DNA]</scope>
</reference>
<dbReference type="Proteomes" id="UP000595437">
    <property type="component" value="Chromosome 14"/>
</dbReference>
<accession>A0A7T8GX08</accession>
<gene>
    <name evidence="2" type="ORF">FKW44_020305</name>
</gene>
<feature type="non-terminal residue" evidence="2">
    <location>
        <position position="1"/>
    </location>
</feature>
<evidence type="ECO:0000256" key="1">
    <source>
        <dbReference type="SAM" id="MobiDB-lite"/>
    </source>
</evidence>